<feature type="compositionally biased region" description="Basic and acidic residues" evidence="5">
    <location>
        <begin position="306"/>
        <end position="324"/>
    </location>
</feature>
<feature type="region of interest" description="Disordered" evidence="5">
    <location>
        <begin position="524"/>
        <end position="553"/>
    </location>
</feature>
<keyword evidence="4" id="KW-0472">Membrane</keyword>
<dbReference type="Gene3D" id="2.30.42.10">
    <property type="match status" value="2"/>
</dbReference>
<dbReference type="Pfam" id="PF04495">
    <property type="entry name" value="GRASP55_65"/>
    <property type="match status" value="1"/>
</dbReference>
<keyword evidence="8" id="KW-1185">Reference proteome</keyword>
<dbReference type="InterPro" id="IPR036034">
    <property type="entry name" value="PDZ_sf"/>
</dbReference>
<keyword evidence="3" id="KW-0333">Golgi apparatus</keyword>
<accession>W7AI28</accession>
<protein>
    <recommendedName>
        <fullName evidence="6">PDZ GRASP-type domain-containing protein</fullName>
    </recommendedName>
</protein>
<dbReference type="GeneID" id="20039947"/>
<feature type="region of interest" description="Disordered" evidence="5">
    <location>
        <begin position="344"/>
        <end position="364"/>
    </location>
</feature>
<dbReference type="PANTHER" id="PTHR12893">
    <property type="entry name" value="GOLGI REASSEMBLY STACKING PROTEIN GRASP"/>
    <property type="match status" value="1"/>
</dbReference>
<dbReference type="VEuPathDB" id="PlasmoDB:C922_04673"/>
<dbReference type="OrthoDB" id="3318at2759"/>
<reference evidence="7 8" key="1">
    <citation type="submission" date="2013-02" db="EMBL/GenBank/DDBJ databases">
        <title>The Genome Sequence of Plasmodium inui San Antonio 1.</title>
        <authorList>
            <consortium name="The Broad Institute Genome Sequencing Platform"/>
            <consortium name="The Broad Institute Genome Sequencing Center for Infectious Disease"/>
            <person name="Neafsey D."/>
            <person name="Cheeseman I."/>
            <person name="Volkman S."/>
            <person name="Adams J."/>
            <person name="Walker B."/>
            <person name="Young S.K."/>
            <person name="Zeng Q."/>
            <person name="Gargeya S."/>
            <person name="Fitzgerald M."/>
            <person name="Haas B."/>
            <person name="Abouelleil A."/>
            <person name="Alvarado L."/>
            <person name="Arachchi H.M."/>
            <person name="Berlin A.M."/>
            <person name="Chapman S.B."/>
            <person name="Dewar J."/>
            <person name="Goldberg J."/>
            <person name="Griggs A."/>
            <person name="Gujja S."/>
            <person name="Hansen M."/>
            <person name="Howarth C."/>
            <person name="Imamovic A."/>
            <person name="Larimer J."/>
            <person name="McCowan C."/>
            <person name="Murphy C."/>
            <person name="Neiman D."/>
            <person name="Pearson M."/>
            <person name="Priest M."/>
            <person name="Roberts A."/>
            <person name="Saif S."/>
            <person name="Shea T."/>
            <person name="Sisk P."/>
            <person name="Sykes S."/>
            <person name="Wortman J."/>
            <person name="Nusbaum C."/>
            <person name="Birren B."/>
        </authorList>
    </citation>
    <scope>NUCLEOTIDE SEQUENCE [LARGE SCALE GENOMIC DNA]</scope>
    <source>
        <strain evidence="7 8">San Antonio 1</strain>
    </source>
</reference>
<dbReference type="PROSITE" id="PS51865">
    <property type="entry name" value="PDZ_GRASP"/>
    <property type="match status" value="1"/>
</dbReference>
<feature type="domain" description="PDZ GRASP-type" evidence="6">
    <location>
        <begin position="11"/>
        <end position="104"/>
    </location>
</feature>
<evidence type="ECO:0000259" key="6">
    <source>
        <dbReference type="PROSITE" id="PS51865"/>
    </source>
</evidence>
<dbReference type="PANTHER" id="PTHR12893:SF0">
    <property type="entry name" value="GRASP65"/>
    <property type="match status" value="1"/>
</dbReference>
<evidence type="ECO:0000256" key="5">
    <source>
        <dbReference type="SAM" id="MobiDB-lite"/>
    </source>
</evidence>
<gene>
    <name evidence="7" type="ORF">C922_04673</name>
</gene>
<feature type="compositionally biased region" description="Polar residues" evidence="5">
    <location>
        <begin position="424"/>
        <end position="434"/>
    </location>
</feature>
<dbReference type="GO" id="GO:0007030">
    <property type="term" value="P:Golgi organization"/>
    <property type="evidence" value="ECO:0007669"/>
    <property type="project" value="TreeGrafter"/>
</dbReference>
<dbReference type="RefSeq" id="XP_008818474.1">
    <property type="nucleotide sequence ID" value="XM_008820252.1"/>
</dbReference>
<feature type="region of interest" description="Disordered" evidence="5">
    <location>
        <begin position="306"/>
        <end position="327"/>
    </location>
</feature>
<dbReference type="Proteomes" id="UP000030640">
    <property type="component" value="Unassembled WGS sequence"/>
</dbReference>
<dbReference type="EMBL" id="KI965486">
    <property type="protein sequence ID" value="EUD64941.1"/>
    <property type="molecule type" value="Genomic_DNA"/>
</dbReference>
<comment type="subcellular location">
    <subcellularLocation>
        <location evidence="1">Golgi apparatus membrane</location>
    </subcellularLocation>
</comment>
<keyword evidence="2" id="KW-0677">Repeat</keyword>
<dbReference type="GO" id="GO:0000139">
    <property type="term" value="C:Golgi membrane"/>
    <property type="evidence" value="ECO:0007669"/>
    <property type="project" value="UniProtKB-SubCell"/>
</dbReference>
<sequence>MGAGHAKEGSGGYRIVRICPEGPVSECDMEIFFDYIVQIEDVQLQDASRKTYESFMQKVREGENKEVRLIVYSCRHDKLKEVHVRPRRWSGKGLLGMNISYEKANAMEEGIQIVSIEDGHSDVRSKVTEKEDIIIGHEENILRNCDELRNFVEANLFSYHRERKKRSPLELPFYVYNRKSGDVRKVKMQVDLAWGNHGLIGCHLRSGGHLCEMDDSIGEGWRAEEDTTRGGSHVMGRDMRRHMNRQMNREINRQINRELTQEAVPYDRPPPPEHVTTAEWTNDLSGKSIEWGADPSVRSSHIRFGRNETKREEAEGEEPVRPDYGRLNTHFFRDGSVAGALGTSMSSSLGRTMDRSLDNSAGGEKSYALSSTIEVAVEGCAEGNLHMGEEWNLDMSPDGALSDISSGGKKPKGKHVMQPAQIKHTLNTSPTSHEWNLPPEQEQPPPDQRDSPADRYERYVRNMKTYSEEMLEVYKDMDENGRLLEELKLRTLRNSSMGEKLVSGECDYLAGEVSAPVVGFPGWTLPEGDKNERSGIGQVDMEAESHGGDGLLM</sequence>
<evidence type="ECO:0000313" key="8">
    <source>
        <dbReference type="Proteomes" id="UP000030640"/>
    </source>
</evidence>
<dbReference type="AlphaFoldDB" id="W7AI28"/>
<name>W7AI28_9APIC</name>
<organism evidence="7 8">
    <name type="scientific">Plasmodium inui San Antonio 1</name>
    <dbReference type="NCBI Taxonomy" id="1237626"/>
    <lineage>
        <taxon>Eukaryota</taxon>
        <taxon>Sar</taxon>
        <taxon>Alveolata</taxon>
        <taxon>Apicomplexa</taxon>
        <taxon>Aconoidasida</taxon>
        <taxon>Haemosporida</taxon>
        <taxon>Plasmodiidae</taxon>
        <taxon>Plasmodium</taxon>
        <taxon>Plasmodium (Plasmodium)</taxon>
    </lineage>
</organism>
<evidence type="ECO:0000256" key="4">
    <source>
        <dbReference type="ARBA" id="ARBA00023136"/>
    </source>
</evidence>
<proteinExistence type="predicted"/>
<evidence type="ECO:0000256" key="2">
    <source>
        <dbReference type="ARBA" id="ARBA00022737"/>
    </source>
</evidence>
<evidence type="ECO:0000256" key="1">
    <source>
        <dbReference type="ARBA" id="ARBA00004394"/>
    </source>
</evidence>
<feature type="region of interest" description="Disordered" evidence="5">
    <location>
        <begin position="396"/>
        <end position="453"/>
    </location>
</feature>
<evidence type="ECO:0000256" key="3">
    <source>
        <dbReference type="ARBA" id="ARBA00023034"/>
    </source>
</evidence>
<dbReference type="InterPro" id="IPR007583">
    <property type="entry name" value="GRASP55_65"/>
</dbReference>
<dbReference type="InterPro" id="IPR024958">
    <property type="entry name" value="GRASP_PDZ"/>
</dbReference>
<evidence type="ECO:0000313" key="7">
    <source>
        <dbReference type="EMBL" id="EUD64941.1"/>
    </source>
</evidence>